<organism evidence="1 2">
    <name type="scientific">Paraburkholderia phymatum (strain DSM 17167 / CIP 108236 / LMG 21445 / STM815)</name>
    <name type="common">Burkholderia phymatum</name>
    <dbReference type="NCBI Taxonomy" id="391038"/>
    <lineage>
        <taxon>Bacteria</taxon>
        <taxon>Pseudomonadati</taxon>
        <taxon>Pseudomonadota</taxon>
        <taxon>Betaproteobacteria</taxon>
        <taxon>Burkholderiales</taxon>
        <taxon>Burkholderiaceae</taxon>
        <taxon>Paraburkholderia</taxon>
    </lineage>
</organism>
<gene>
    <name evidence="1" type="ordered locus">Bphy_3415</name>
</gene>
<dbReference type="STRING" id="391038.Bphy_3415"/>
<reference evidence="2" key="1">
    <citation type="journal article" date="2014" name="Stand. Genomic Sci.">
        <title>Complete genome sequence of Burkholderia phymatum STM815(T), a broad host range and efficient nitrogen-fixing symbiont of Mimosa species.</title>
        <authorList>
            <person name="Moulin L."/>
            <person name="Klonowska A."/>
            <person name="Caroline B."/>
            <person name="Booth K."/>
            <person name="Vriezen J.A."/>
            <person name="Melkonian R."/>
            <person name="James E.K."/>
            <person name="Young J.P."/>
            <person name="Bena G."/>
            <person name="Hauser L."/>
            <person name="Land M."/>
            <person name="Kyrpides N."/>
            <person name="Bruce D."/>
            <person name="Chain P."/>
            <person name="Copeland A."/>
            <person name="Pitluck S."/>
            <person name="Woyke T."/>
            <person name="Lizotte-Waniewski M."/>
            <person name="Bristow J."/>
            <person name="Riley M."/>
        </authorList>
    </citation>
    <scope>NUCLEOTIDE SEQUENCE [LARGE SCALE GENOMIC DNA]</scope>
    <source>
        <strain evidence="2">DSM 17167 / CIP 108236 / LMG 21445 / STM815</strain>
    </source>
</reference>
<keyword evidence="2" id="KW-1185">Reference proteome</keyword>
<proteinExistence type="predicted"/>
<dbReference type="RefSeq" id="WP_012402742.1">
    <property type="nucleotide sequence ID" value="NC_010623.1"/>
</dbReference>
<evidence type="ECO:0000313" key="2">
    <source>
        <dbReference type="Proteomes" id="UP000001192"/>
    </source>
</evidence>
<dbReference type="KEGG" id="bph:Bphy_3415"/>
<protein>
    <submittedName>
        <fullName evidence="1">Uncharacterized protein</fullName>
    </submittedName>
</protein>
<dbReference type="EMBL" id="CP001044">
    <property type="protein sequence ID" value="ACC72569.1"/>
    <property type="molecule type" value="Genomic_DNA"/>
</dbReference>
<dbReference type="Proteomes" id="UP000001192">
    <property type="component" value="Chromosome 2"/>
</dbReference>
<dbReference type="OrthoDB" id="2936921at2"/>
<sequence>MNDVVAPNPFGNEPAAAVPVAAGALIAAEQSKAIAEVQAALYFARTQPRDPRRAMDRMLQECMRPGLAEEATYQYSRGGNDISGPSIRLAEMLAKRWGNMEAGVKELSRRDGVSECLAYAWDYETNYRDVRTFTVRHWRDTKQGGYALKDERDIYEMIANYGARRKRACILALIDGDVIEAAVRQCEATLATKVEINDELITQMIERFETFGVTKEMIEKRIQRHMSALTPALAVSLKRIYNSLRDGMSAPAEWFEMPDDPAANVAQPSGGTRAEAVKSRMKAKKEAKLKAAAAKQDEAKPQYTYADVADRLKNAKSRDDLDIAADLIKSVIGDEALRTELGELYSTLAADFDNGDAS</sequence>
<name>B2JL40_PARP8</name>
<accession>B2JL40</accession>
<dbReference type="eggNOG" id="ENOG502ZA3S">
    <property type="taxonomic scope" value="Bacteria"/>
</dbReference>
<dbReference type="AlphaFoldDB" id="B2JL40"/>
<evidence type="ECO:0000313" key="1">
    <source>
        <dbReference type="EMBL" id="ACC72569.1"/>
    </source>
</evidence>
<dbReference type="HOGENOM" id="CLU_058613_1_0_4"/>